<name>A0A8S9MX42_BRACR</name>
<reference evidence="1" key="1">
    <citation type="submission" date="2019-12" db="EMBL/GenBank/DDBJ databases">
        <title>Genome sequencing and annotation of Brassica cretica.</title>
        <authorList>
            <person name="Studholme D.J."/>
            <person name="Sarris P."/>
        </authorList>
    </citation>
    <scope>NUCLEOTIDE SEQUENCE</scope>
    <source>
        <strain evidence="1">PFS-109/04</strain>
        <tissue evidence="1">Leaf</tissue>
    </source>
</reference>
<dbReference type="AlphaFoldDB" id="A0A8S9MX42"/>
<dbReference type="Proteomes" id="UP000712600">
    <property type="component" value="Unassembled WGS sequence"/>
</dbReference>
<gene>
    <name evidence="1" type="ORF">F2Q69_00055326</name>
</gene>
<accession>A0A8S9MX42</accession>
<proteinExistence type="predicted"/>
<protein>
    <submittedName>
        <fullName evidence="1">Uncharacterized protein</fullName>
    </submittedName>
</protein>
<dbReference type="EMBL" id="QGKX02002183">
    <property type="protein sequence ID" value="KAF3487736.1"/>
    <property type="molecule type" value="Genomic_DNA"/>
</dbReference>
<sequence length="190" mass="21148">MHRFVSYRRFGRAQSLRSDRAGRTLGRYIATERDGRPVATVKGIRKLRLDQNKRECGASSFSTDQLTGADGLAHSAGDSWRSAQLCLAECSSPDQCGRVRAKLPRSSWAVKKTGWGQLEAKGCKGTSGTISPNPLQLSARQLSDPSLYKYKSLGSVLHMNFLRENFEQIMRERDKRERSAAKKGTVEVVV</sequence>
<evidence type="ECO:0000313" key="1">
    <source>
        <dbReference type="EMBL" id="KAF3487736.1"/>
    </source>
</evidence>
<organism evidence="1 2">
    <name type="scientific">Brassica cretica</name>
    <name type="common">Mustard</name>
    <dbReference type="NCBI Taxonomy" id="69181"/>
    <lineage>
        <taxon>Eukaryota</taxon>
        <taxon>Viridiplantae</taxon>
        <taxon>Streptophyta</taxon>
        <taxon>Embryophyta</taxon>
        <taxon>Tracheophyta</taxon>
        <taxon>Spermatophyta</taxon>
        <taxon>Magnoliopsida</taxon>
        <taxon>eudicotyledons</taxon>
        <taxon>Gunneridae</taxon>
        <taxon>Pentapetalae</taxon>
        <taxon>rosids</taxon>
        <taxon>malvids</taxon>
        <taxon>Brassicales</taxon>
        <taxon>Brassicaceae</taxon>
        <taxon>Brassiceae</taxon>
        <taxon>Brassica</taxon>
    </lineage>
</organism>
<evidence type="ECO:0000313" key="2">
    <source>
        <dbReference type="Proteomes" id="UP000712600"/>
    </source>
</evidence>
<comment type="caution">
    <text evidence="1">The sequence shown here is derived from an EMBL/GenBank/DDBJ whole genome shotgun (WGS) entry which is preliminary data.</text>
</comment>